<proteinExistence type="predicted"/>
<dbReference type="Proteomes" id="UP000000763">
    <property type="component" value="Chromosome 7"/>
</dbReference>
<sequence>MAKGIHGLQCLPSPQSKTPPTRVKASCFALWSSPIVMAWPDGQVEGPRGMPPASSSLARVSRELRPTNIFVSFDG</sequence>
<organism evidence="2 3">
    <name type="scientific">Oryza sativa subsp. japonica</name>
    <name type="common">Rice</name>
    <dbReference type="NCBI Taxonomy" id="39947"/>
    <lineage>
        <taxon>Eukaryota</taxon>
        <taxon>Viridiplantae</taxon>
        <taxon>Streptophyta</taxon>
        <taxon>Embryophyta</taxon>
        <taxon>Tracheophyta</taxon>
        <taxon>Spermatophyta</taxon>
        <taxon>Magnoliopsida</taxon>
        <taxon>Liliopsida</taxon>
        <taxon>Poales</taxon>
        <taxon>Poaceae</taxon>
        <taxon>BOP clade</taxon>
        <taxon>Oryzoideae</taxon>
        <taxon>Oryzeae</taxon>
        <taxon>Oryzinae</taxon>
        <taxon>Oryza</taxon>
        <taxon>Oryza sativa</taxon>
    </lineage>
</organism>
<dbReference type="AlphaFoldDB" id="Q8GVL5"/>
<evidence type="ECO:0000256" key="1">
    <source>
        <dbReference type="SAM" id="MobiDB-lite"/>
    </source>
</evidence>
<name>Q8GVL5_ORYSJ</name>
<reference evidence="3" key="2">
    <citation type="journal article" date="2008" name="Nucleic Acids Res.">
        <title>The rice annotation project database (RAP-DB): 2008 update.</title>
        <authorList>
            <consortium name="The rice annotation project (RAP)"/>
        </authorList>
    </citation>
    <scope>GENOME REANNOTATION</scope>
    <source>
        <strain evidence="3">cv. Nipponbare</strain>
    </source>
</reference>
<dbReference type="EMBL" id="AP005160">
    <property type="protein sequence ID" value="BAC20103.1"/>
    <property type="molecule type" value="Genomic_DNA"/>
</dbReference>
<evidence type="ECO:0000313" key="2">
    <source>
        <dbReference type="EMBL" id="BAC20103.1"/>
    </source>
</evidence>
<accession>Q8GVL5</accession>
<gene>
    <name evidence="2" type="primary">OSJNBa0031C24.116</name>
</gene>
<reference evidence="3" key="1">
    <citation type="journal article" date="2005" name="Nature">
        <title>The map-based sequence of the rice genome.</title>
        <authorList>
            <consortium name="International rice genome sequencing project (IRGSP)"/>
            <person name="Matsumoto T."/>
            <person name="Wu J."/>
            <person name="Kanamori H."/>
            <person name="Katayose Y."/>
            <person name="Fujisawa M."/>
            <person name="Namiki N."/>
            <person name="Mizuno H."/>
            <person name="Yamamoto K."/>
            <person name="Antonio B.A."/>
            <person name="Baba T."/>
            <person name="Sakata K."/>
            <person name="Nagamura Y."/>
            <person name="Aoki H."/>
            <person name="Arikawa K."/>
            <person name="Arita K."/>
            <person name="Bito T."/>
            <person name="Chiden Y."/>
            <person name="Fujitsuka N."/>
            <person name="Fukunaka R."/>
            <person name="Hamada M."/>
            <person name="Harada C."/>
            <person name="Hayashi A."/>
            <person name="Hijishita S."/>
            <person name="Honda M."/>
            <person name="Hosokawa S."/>
            <person name="Ichikawa Y."/>
            <person name="Idonuma A."/>
            <person name="Iijima M."/>
            <person name="Ikeda M."/>
            <person name="Ikeno M."/>
            <person name="Ito K."/>
            <person name="Ito S."/>
            <person name="Ito T."/>
            <person name="Ito Y."/>
            <person name="Ito Y."/>
            <person name="Iwabuchi A."/>
            <person name="Kamiya K."/>
            <person name="Karasawa W."/>
            <person name="Kurita K."/>
            <person name="Katagiri S."/>
            <person name="Kikuta A."/>
            <person name="Kobayashi H."/>
            <person name="Kobayashi N."/>
            <person name="Machita K."/>
            <person name="Maehara T."/>
            <person name="Masukawa M."/>
            <person name="Mizubayashi T."/>
            <person name="Mukai Y."/>
            <person name="Nagasaki H."/>
            <person name="Nagata Y."/>
            <person name="Naito S."/>
            <person name="Nakashima M."/>
            <person name="Nakama Y."/>
            <person name="Nakamichi Y."/>
            <person name="Nakamura M."/>
            <person name="Meguro A."/>
            <person name="Negishi M."/>
            <person name="Ohta I."/>
            <person name="Ohta T."/>
            <person name="Okamoto M."/>
            <person name="Ono N."/>
            <person name="Saji S."/>
            <person name="Sakaguchi M."/>
            <person name="Sakai K."/>
            <person name="Shibata M."/>
            <person name="Shimokawa T."/>
            <person name="Song J."/>
            <person name="Takazaki Y."/>
            <person name="Terasawa K."/>
            <person name="Tsugane M."/>
            <person name="Tsuji K."/>
            <person name="Ueda S."/>
            <person name="Waki K."/>
            <person name="Yamagata H."/>
            <person name="Yamamoto M."/>
            <person name="Yamamoto S."/>
            <person name="Yamane H."/>
            <person name="Yoshiki S."/>
            <person name="Yoshihara R."/>
            <person name="Yukawa K."/>
            <person name="Zhong H."/>
            <person name="Yano M."/>
            <person name="Yuan Q."/>
            <person name="Ouyang S."/>
            <person name="Liu J."/>
            <person name="Jones K.M."/>
            <person name="Gansberger K."/>
            <person name="Moffat K."/>
            <person name="Hill J."/>
            <person name="Bera J."/>
            <person name="Fadrosh D."/>
            <person name="Jin S."/>
            <person name="Johri S."/>
            <person name="Kim M."/>
            <person name="Overton L."/>
            <person name="Reardon M."/>
            <person name="Tsitrin T."/>
            <person name="Vuong H."/>
            <person name="Weaver B."/>
            <person name="Ciecko A."/>
            <person name="Tallon L."/>
            <person name="Jackson J."/>
            <person name="Pai G."/>
            <person name="Aken S.V."/>
            <person name="Utterback T."/>
            <person name="Reidmuller S."/>
            <person name="Feldblyum T."/>
            <person name="Hsiao J."/>
            <person name="Zismann V."/>
            <person name="Iobst S."/>
            <person name="de Vazeille A.R."/>
            <person name="Buell C.R."/>
            <person name="Ying K."/>
            <person name="Li Y."/>
            <person name="Lu T."/>
            <person name="Huang Y."/>
            <person name="Zhao Q."/>
            <person name="Feng Q."/>
            <person name="Zhang L."/>
            <person name="Zhu J."/>
            <person name="Weng Q."/>
            <person name="Mu J."/>
            <person name="Lu Y."/>
            <person name="Fan D."/>
            <person name="Liu Y."/>
            <person name="Guan J."/>
            <person name="Zhang Y."/>
            <person name="Yu S."/>
            <person name="Liu X."/>
            <person name="Zhang Y."/>
            <person name="Hong G."/>
            <person name="Han B."/>
            <person name="Choisne N."/>
            <person name="Demange N."/>
            <person name="Orjeda G."/>
            <person name="Samain S."/>
            <person name="Cattolico L."/>
            <person name="Pelletier E."/>
            <person name="Couloux A."/>
            <person name="Segurens B."/>
            <person name="Wincker P."/>
            <person name="D'Hont A."/>
            <person name="Scarpelli C."/>
            <person name="Weissenbach J."/>
            <person name="Salanoubat M."/>
            <person name="Quetier F."/>
            <person name="Yu Y."/>
            <person name="Kim H.R."/>
            <person name="Rambo T."/>
            <person name="Currie J."/>
            <person name="Collura K."/>
            <person name="Luo M."/>
            <person name="Yang T."/>
            <person name="Ammiraju J.S.S."/>
            <person name="Engler F."/>
            <person name="Soderlund C."/>
            <person name="Wing R.A."/>
            <person name="Palmer L.E."/>
            <person name="de la Bastide M."/>
            <person name="Spiegel L."/>
            <person name="Nascimento L."/>
            <person name="Zutavern T."/>
            <person name="O'Shaughnessy A."/>
            <person name="Dike S."/>
            <person name="Dedhia N."/>
            <person name="Preston R."/>
            <person name="Balija V."/>
            <person name="McCombie W.R."/>
            <person name="Chow T."/>
            <person name="Chen H."/>
            <person name="Chung M."/>
            <person name="Chen C."/>
            <person name="Shaw J."/>
            <person name="Wu H."/>
            <person name="Hsiao K."/>
            <person name="Chao Y."/>
            <person name="Chu M."/>
            <person name="Cheng C."/>
            <person name="Hour A."/>
            <person name="Lee P."/>
            <person name="Lin S."/>
            <person name="Lin Y."/>
            <person name="Liou J."/>
            <person name="Liu S."/>
            <person name="Hsing Y."/>
            <person name="Raghuvanshi S."/>
            <person name="Mohanty A."/>
            <person name="Bharti A.K."/>
            <person name="Gaur A."/>
            <person name="Gupta V."/>
            <person name="Kumar D."/>
            <person name="Ravi V."/>
            <person name="Vij S."/>
            <person name="Kapur A."/>
            <person name="Khurana P."/>
            <person name="Khurana P."/>
            <person name="Khurana J.P."/>
            <person name="Tyagi A.K."/>
            <person name="Gaikwad K."/>
            <person name="Singh A."/>
            <person name="Dalal V."/>
            <person name="Srivastava S."/>
            <person name="Dixit A."/>
            <person name="Pal A.K."/>
            <person name="Ghazi I.A."/>
            <person name="Yadav M."/>
            <person name="Pandit A."/>
            <person name="Bhargava A."/>
            <person name="Sureshbabu K."/>
            <person name="Batra K."/>
            <person name="Sharma T.R."/>
            <person name="Mohapatra T."/>
            <person name="Singh N.K."/>
            <person name="Messing J."/>
            <person name="Nelson A.B."/>
            <person name="Fuks G."/>
            <person name="Kavchok S."/>
            <person name="Keizer G."/>
            <person name="Linton E."/>
            <person name="Llaca V."/>
            <person name="Song R."/>
            <person name="Tanyolac B."/>
            <person name="Young S."/>
            <person name="Ho-Il K."/>
            <person name="Hahn J.H."/>
            <person name="Sangsakoo G."/>
            <person name="Vanavichit A."/>
            <person name="de Mattos Luiz.A.T."/>
            <person name="Zimmer P.D."/>
            <person name="Malone G."/>
            <person name="Dellagostin O."/>
            <person name="de Oliveira A.C."/>
            <person name="Bevan M."/>
            <person name="Bancroft I."/>
            <person name="Minx P."/>
            <person name="Cordum H."/>
            <person name="Wilson R."/>
            <person name="Cheng Z."/>
            <person name="Jin W."/>
            <person name="Jiang J."/>
            <person name="Leong S.A."/>
            <person name="Iwama H."/>
            <person name="Gojobori T."/>
            <person name="Itoh T."/>
            <person name="Niimura Y."/>
            <person name="Fujii Y."/>
            <person name="Habara T."/>
            <person name="Sakai H."/>
            <person name="Sato Y."/>
            <person name="Wilson G."/>
            <person name="Kumar K."/>
            <person name="McCouch S."/>
            <person name="Juretic N."/>
            <person name="Hoen D."/>
            <person name="Wright S."/>
            <person name="Bruskiewich R."/>
            <person name="Bureau T."/>
            <person name="Miyao A."/>
            <person name="Hirochika H."/>
            <person name="Nishikawa T."/>
            <person name="Kadowaki K."/>
            <person name="Sugiura M."/>
            <person name="Burr B."/>
            <person name="Sasaki T."/>
        </authorList>
    </citation>
    <scope>NUCLEOTIDE SEQUENCE [LARGE SCALE GENOMIC DNA]</scope>
    <source>
        <strain evidence="3">cv. Nipponbare</strain>
    </source>
</reference>
<feature type="region of interest" description="Disordered" evidence="1">
    <location>
        <begin position="1"/>
        <end position="20"/>
    </location>
</feature>
<protein>
    <submittedName>
        <fullName evidence="2">Uncharacterized protein</fullName>
    </submittedName>
</protein>
<evidence type="ECO:0000313" key="3">
    <source>
        <dbReference type="Proteomes" id="UP000000763"/>
    </source>
</evidence>